<dbReference type="SUPFAM" id="SSF50985">
    <property type="entry name" value="RCC1/BLIP-II"/>
    <property type="match status" value="1"/>
</dbReference>
<dbReference type="EMBL" id="KB007900">
    <property type="protein sequence ID" value="ELR21807.1"/>
    <property type="molecule type" value="Genomic_DNA"/>
</dbReference>
<proteinExistence type="predicted"/>
<keyword evidence="2" id="KW-0812">Transmembrane</keyword>
<dbReference type="Gene3D" id="2.130.10.30">
    <property type="entry name" value="Regulator of chromosome condensation 1/beta-lactamase-inhibitor protein II"/>
    <property type="match status" value="1"/>
</dbReference>
<evidence type="ECO:0008006" key="5">
    <source>
        <dbReference type="Google" id="ProtNLM"/>
    </source>
</evidence>
<dbReference type="AlphaFoldDB" id="L8H992"/>
<name>L8H992_ACACF</name>
<accession>L8H992</accession>
<dbReference type="PANTHER" id="PTHR45982">
    <property type="entry name" value="REGULATOR OF CHROMOSOME CONDENSATION"/>
    <property type="match status" value="1"/>
</dbReference>
<dbReference type="GO" id="GO:0005085">
    <property type="term" value="F:guanyl-nucleotide exchange factor activity"/>
    <property type="evidence" value="ECO:0007669"/>
    <property type="project" value="TreeGrafter"/>
</dbReference>
<dbReference type="PANTHER" id="PTHR45982:SF1">
    <property type="entry name" value="REGULATOR OF CHROMOSOME CONDENSATION"/>
    <property type="match status" value="1"/>
</dbReference>
<dbReference type="VEuPathDB" id="AmoebaDB:ACA1_385850"/>
<dbReference type="Proteomes" id="UP000011083">
    <property type="component" value="Unassembled WGS sequence"/>
</dbReference>
<evidence type="ECO:0000313" key="4">
    <source>
        <dbReference type="Proteomes" id="UP000011083"/>
    </source>
</evidence>
<gene>
    <name evidence="3" type="ORF">ACA1_385850</name>
</gene>
<protein>
    <recommendedName>
        <fullName evidence="5">Regulator of chromosome condensation (RCC1) repeat domain containing protein</fullName>
    </recommendedName>
</protein>
<dbReference type="Pfam" id="PF00415">
    <property type="entry name" value="RCC1"/>
    <property type="match status" value="1"/>
</dbReference>
<organism evidence="3 4">
    <name type="scientific">Acanthamoeba castellanii (strain ATCC 30010 / Neff)</name>
    <dbReference type="NCBI Taxonomy" id="1257118"/>
    <lineage>
        <taxon>Eukaryota</taxon>
        <taxon>Amoebozoa</taxon>
        <taxon>Discosea</taxon>
        <taxon>Longamoebia</taxon>
        <taxon>Centramoebida</taxon>
        <taxon>Acanthamoebidae</taxon>
        <taxon>Acanthamoeba</taxon>
    </lineage>
</organism>
<dbReference type="RefSeq" id="XP_004347189.1">
    <property type="nucleotide sequence ID" value="XM_004347139.1"/>
</dbReference>
<keyword evidence="2" id="KW-0472">Membrane</keyword>
<dbReference type="KEGG" id="acan:ACA1_385850"/>
<dbReference type="Pfam" id="PF13540">
    <property type="entry name" value="RCC1_2"/>
    <property type="match status" value="1"/>
</dbReference>
<evidence type="ECO:0000313" key="3">
    <source>
        <dbReference type="EMBL" id="ELR21807.1"/>
    </source>
</evidence>
<dbReference type="InterPro" id="IPR009091">
    <property type="entry name" value="RCC1/BLIP-II"/>
</dbReference>
<sequence>MPPAGVSLGIQATGQNTSSLPLTVHAGDLHFTKITPASNPFTCALSDADSFQSLGEGVATSGQDYPIDPDRKASTEIFTDLCSGMWTSCGVLSNDEQGALGCGLAYANLTSTATPRLVSNLTNASAIFCGALFNCALLKSGRAYCWGAGIVGQLGNGGSGVVSSITPVQVASSALPIIALSTGNNHACLIYSDSGGKLGINNTTLPFSAFPQHSVAGLYKQVSCGSSSTCAIGTNDKVYCWGSSEILGPESPAAAPVLIDGLPGSVQHTNTGQDVACAQTTGGTEYCWGTALYGELGRGIVSSGSVVVPQSGNSLCGLLVAPSPSPSPSAVPIPQAPFVKPVFDDVVPQVKLLPVDQEGVVGKPDDGALFSFVSVEEVSTNGVERSFSLVQGHASNIKAHVRCSNNAITTTTPALWVADSFVPVGGGDATTAVGYKSELSNNVTVRYSFFSYNRSLDVAVGDNFTLPMTPSFLKFSLVITTWPWLAPNNSLRVTLKVAPAFTSERTVVNYPKDDMTSLLLSSASSASSVLVRVINFGLAGADGRERVGVETSANVTSSSLVFAVDHFADDLAYDPDLSVLVGRRGEDGGGGTDLALIVAVSVAVPLAVLFVLAVIVASLLIIRYRKNRQRSALGGVNYDGSGPDEQL</sequence>
<feature type="transmembrane region" description="Helical" evidence="2">
    <location>
        <begin position="594"/>
        <end position="622"/>
    </location>
</feature>
<dbReference type="InterPro" id="IPR000408">
    <property type="entry name" value="Reg_chr_condens"/>
</dbReference>
<dbReference type="OrthoDB" id="1893551at2759"/>
<dbReference type="GeneID" id="14922721"/>
<keyword evidence="2" id="KW-1133">Transmembrane helix</keyword>
<reference evidence="3 4" key="1">
    <citation type="journal article" date="2013" name="Genome Biol.">
        <title>Genome of Acanthamoeba castellanii highlights extensive lateral gene transfer and early evolution of tyrosine kinase signaling.</title>
        <authorList>
            <person name="Clarke M."/>
            <person name="Lohan A.J."/>
            <person name="Liu B."/>
            <person name="Lagkouvardos I."/>
            <person name="Roy S."/>
            <person name="Zafar N."/>
            <person name="Bertelli C."/>
            <person name="Schilde C."/>
            <person name="Kianianmomeni A."/>
            <person name="Burglin T.R."/>
            <person name="Frech C."/>
            <person name="Turcotte B."/>
            <person name="Kopec K.O."/>
            <person name="Synnott J.M."/>
            <person name="Choo C."/>
            <person name="Paponov I."/>
            <person name="Finkler A."/>
            <person name="Soon Heng Tan C."/>
            <person name="Hutchins A.P."/>
            <person name="Weinmeier T."/>
            <person name="Rattei T."/>
            <person name="Chu J.S."/>
            <person name="Gimenez G."/>
            <person name="Irimia M."/>
            <person name="Rigden D.J."/>
            <person name="Fitzpatrick D.A."/>
            <person name="Lorenzo-Morales J."/>
            <person name="Bateman A."/>
            <person name="Chiu C.H."/>
            <person name="Tang P."/>
            <person name="Hegemann P."/>
            <person name="Fromm H."/>
            <person name="Raoult D."/>
            <person name="Greub G."/>
            <person name="Miranda-Saavedra D."/>
            <person name="Chen N."/>
            <person name="Nash P."/>
            <person name="Ginger M.L."/>
            <person name="Horn M."/>
            <person name="Schaap P."/>
            <person name="Caler L."/>
            <person name="Loftus B."/>
        </authorList>
    </citation>
    <scope>NUCLEOTIDE SEQUENCE [LARGE SCALE GENOMIC DNA]</scope>
    <source>
        <strain evidence="3 4">Neff</strain>
    </source>
</reference>
<evidence type="ECO:0000256" key="1">
    <source>
        <dbReference type="PROSITE-ProRule" id="PRU00235"/>
    </source>
</evidence>
<keyword evidence="4" id="KW-1185">Reference proteome</keyword>
<feature type="repeat" description="RCC1" evidence="1">
    <location>
        <begin position="141"/>
        <end position="193"/>
    </location>
</feature>
<dbReference type="GO" id="GO:0005737">
    <property type="term" value="C:cytoplasm"/>
    <property type="evidence" value="ECO:0007669"/>
    <property type="project" value="TreeGrafter"/>
</dbReference>
<dbReference type="PROSITE" id="PS50012">
    <property type="entry name" value="RCC1_3"/>
    <property type="match status" value="1"/>
</dbReference>
<dbReference type="InterPro" id="IPR051553">
    <property type="entry name" value="Ran_GTPase-activating"/>
</dbReference>
<evidence type="ECO:0000256" key="2">
    <source>
        <dbReference type="SAM" id="Phobius"/>
    </source>
</evidence>